<name>A0A285S7I1_9HYPH</name>
<evidence type="ECO:0000256" key="2">
    <source>
        <dbReference type="ARBA" id="ARBA00061115"/>
    </source>
</evidence>
<evidence type="ECO:0000256" key="3">
    <source>
        <dbReference type="ARBA" id="ARBA00066372"/>
    </source>
</evidence>
<dbReference type="NCBIfam" id="NF007113">
    <property type="entry name" value="PRK09562.1"/>
    <property type="match status" value="1"/>
</dbReference>
<dbReference type="GO" id="GO:0046047">
    <property type="term" value="P:TTP catabolic process"/>
    <property type="evidence" value="ECO:0007669"/>
    <property type="project" value="TreeGrafter"/>
</dbReference>
<dbReference type="GO" id="GO:0046052">
    <property type="term" value="P:UTP catabolic process"/>
    <property type="evidence" value="ECO:0007669"/>
    <property type="project" value="TreeGrafter"/>
</dbReference>
<dbReference type="GO" id="GO:0046081">
    <property type="term" value="P:dUTP catabolic process"/>
    <property type="evidence" value="ECO:0007669"/>
    <property type="project" value="TreeGrafter"/>
</dbReference>
<comment type="similarity">
    <text evidence="2">Belongs to the nucleoside triphosphate pyrophosphohydrolase family.</text>
</comment>
<dbReference type="EMBL" id="OBML01000004">
    <property type="protein sequence ID" value="SOC03478.1"/>
    <property type="molecule type" value="Genomic_DNA"/>
</dbReference>
<dbReference type="SUPFAM" id="SSF101386">
    <property type="entry name" value="all-alpha NTP pyrophosphatases"/>
    <property type="match status" value="2"/>
</dbReference>
<evidence type="ECO:0000256" key="4">
    <source>
        <dbReference type="ARBA" id="ARBA00074799"/>
    </source>
</evidence>
<keyword evidence="7" id="KW-1185">Reference proteome</keyword>
<dbReference type="PANTHER" id="PTHR30522:SF0">
    <property type="entry name" value="NUCLEOSIDE TRIPHOSPHATE PYROPHOSPHOHYDROLASE"/>
    <property type="match status" value="1"/>
</dbReference>
<evidence type="ECO:0000259" key="5">
    <source>
        <dbReference type="Pfam" id="PF03819"/>
    </source>
</evidence>
<dbReference type="STRING" id="538381.GCA_001696535_00254"/>
<dbReference type="InterPro" id="IPR048011">
    <property type="entry name" value="NTP-PPase_MazG-like_C"/>
</dbReference>
<dbReference type="AlphaFoldDB" id="A0A285S7I1"/>
<proteinExistence type="inferred from homology"/>
<sequence>MRGASVTPDRDIQRLIEIMAALRTPGTGCPWDLEQDFSTIAPYTIEEAYEVADAIQRGDMVDLREELGDLLLQVVYHARLSQEQGAFAFPDVVEAITAKMIRRHPHVFGDDDARSAGIAKGMWEKIKQHEKLERASAREAAGLGEERRRFLDDVPPIFPALTEAEKLQRRAARVGFDWGSAGPVLDKIREETEELASEIDAEDGKAPDRERIAGEIGDLIFAVANLARHLDIDPEEALKRTNRKFRRRFAAIEDAAEGEGRTLADMSLDEMEAVWQAAKSNDA</sequence>
<feature type="domain" description="NTP pyrophosphohydrolase MazG-like" evidence="5">
    <location>
        <begin position="186"/>
        <end position="248"/>
    </location>
</feature>
<dbReference type="GO" id="GO:0006950">
    <property type="term" value="P:response to stress"/>
    <property type="evidence" value="ECO:0007669"/>
    <property type="project" value="UniProtKB-ARBA"/>
</dbReference>
<dbReference type="FunFam" id="1.10.287.1080:FF:000001">
    <property type="entry name" value="Nucleoside triphosphate pyrophosphohydrolase"/>
    <property type="match status" value="1"/>
</dbReference>
<reference evidence="6 7" key="1">
    <citation type="submission" date="2017-08" db="EMBL/GenBank/DDBJ databases">
        <authorList>
            <person name="de Groot N.N."/>
        </authorList>
    </citation>
    <scope>NUCLEOTIDE SEQUENCE [LARGE SCALE GENOMIC DNA]</scope>
    <source>
        <strain evidence="6 7">USBA 352</strain>
    </source>
</reference>
<dbReference type="FunFam" id="1.10.287.1080:FF:000003">
    <property type="entry name" value="Nucleoside triphosphate pyrophosphohydrolase"/>
    <property type="match status" value="1"/>
</dbReference>
<dbReference type="InterPro" id="IPR011551">
    <property type="entry name" value="NTP_PyrPHydrolase_MazG"/>
</dbReference>
<organism evidence="6 7">
    <name type="scientific">Stappia indica</name>
    <dbReference type="NCBI Taxonomy" id="538381"/>
    <lineage>
        <taxon>Bacteria</taxon>
        <taxon>Pseudomonadati</taxon>
        <taxon>Pseudomonadota</taxon>
        <taxon>Alphaproteobacteria</taxon>
        <taxon>Hyphomicrobiales</taxon>
        <taxon>Stappiaceae</taxon>
        <taxon>Stappia</taxon>
    </lineage>
</organism>
<dbReference type="GO" id="GO:0046076">
    <property type="term" value="P:dTTP catabolic process"/>
    <property type="evidence" value="ECO:0007669"/>
    <property type="project" value="TreeGrafter"/>
</dbReference>
<dbReference type="GO" id="GO:0006203">
    <property type="term" value="P:dGTP catabolic process"/>
    <property type="evidence" value="ECO:0007669"/>
    <property type="project" value="TreeGrafter"/>
</dbReference>
<protein>
    <recommendedName>
        <fullName evidence="4">Nucleoside triphosphate pyrophosphohydrolase</fullName>
        <ecNumber evidence="3">3.6.1.8</ecNumber>
    </recommendedName>
</protein>
<evidence type="ECO:0000313" key="6">
    <source>
        <dbReference type="EMBL" id="SOC03478.1"/>
    </source>
</evidence>
<dbReference type="CDD" id="cd11528">
    <property type="entry name" value="NTP-PPase_MazG_Nterm"/>
    <property type="match status" value="1"/>
</dbReference>
<dbReference type="Pfam" id="PF03819">
    <property type="entry name" value="MazG"/>
    <property type="match status" value="2"/>
</dbReference>
<dbReference type="Gene3D" id="1.10.287.1080">
    <property type="entry name" value="MazG-like"/>
    <property type="match status" value="2"/>
</dbReference>
<dbReference type="NCBIfam" id="TIGR00444">
    <property type="entry name" value="mazG"/>
    <property type="match status" value="1"/>
</dbReference>
<feature type="domain" description="NTP pyrophosphohydrolase MazG-like" evidence="5">
    <location>
        <begin position="35"/>
        <end position="108"/>
    </location>
</feature>
<comment type="catalytic activity">
    <reaction evidence="1">
        <text>ATP + H2O = AMP + diphosphate + H(+)</text>
        <dbReference type="Rhea" id="RHEA:14245"/>
        <dbReference type="ChEBI" id="CHEBI:15377"/>
        <dbReference type="ChEBI" id="CHEBI:15378"/>
        <dbReference type="ChEBI" id="CHEBI:30616"/>
        <dbReference type="ChEBI" id="CHEBI:33019"/>
        <dbReference type="ChEBI" id="CHEBI:456215"/>
        <dbReference type="EC" id="3.6.1.8"/>
    </reaction>
</comment>
<dbReference type="PANTHER" id="PTHR30522">
    <property type="entry name" value="NUCLEOSIDE TRIPHOSPHATE PYROPHOSPHOHYDROLASE"/>
    <property type="match status" value="1"/>
</dbReference>
<dbReference type="InterPro" id="IPR048015">
    <property type="entry name" value="NTP-PPase_MazG-like_N"/>
</dbReference>
<dbReference type="EC" id="3.6.1.8" evidence="3"/>
<dbReference type="GO" id="GO:0047693">
    <property type="term" value="F:ATP diphosphatase activity"/>
    <property type="evidence" value="ECO:0007669"/>
    <property type="project" value="UniProtKB-EC"/>
</dbReference>
<evidence type="ECO:0000313" key="7">
    <source>
        <dbReference type="Proteomes" id="UP000219331"/>
    </source>
</evidence>
<accession>A0A285S7I1</accession>
<dbReference type="CDD" id="cd11529">
    <property type="entry name" value="NTP-PPase_MazG_Cterm"/>
    <property type="match status" value="1"/>
</dbReference>
<gene>
    <name evidence="6" type="ORF">SAMN05421512_104140</name>
</gene>
<dbReference type="InterPro" id="IPR004518">
    <property type="entry name" value="MazG-like_dom"/>
</dbReference>
<dbReference type="Proteomes" id="UP000219331">
    <property type="component" value="Unassembled WGS sequence"/>
</dbReference>
<evidence type="ECO:0000256" key="1">
    <source>
        <dbReference type="ARBA" id="ARBA00052141"/>
    </source>
</evidence>
<dbReference type="GO" id="GO:0046061">
    <property type="term" value="P:dATP catabolic process"/>
    <property type="evidence" value="ECO:0007669"/>
    <property type="project" value="TreeGrafter"/>
</dbReference>